<dbReference type="Proteomes" id="UP001153069">
    <property type="component" value="Unassembled WGS sequence"/>
</dbReference>
<proteinExistence type="predicted"/>
<evidence type="ECO:0000313" key="3">
    <source>
        <dbReference type="Proteomes" id="UP001153069"/>
    </source>
</evidence>
<organism evidence="2 3">
    <name type="scientific">Seminavis robusta</name>
    <dbReference type="NCBI Taxonomy" id="568900"/>
    <lineage>
        <taxon>Eukaryota</taxon>
        <taxon>Sar</taxon>
        <taxon>Stramenopiles</taxon>
        <taxon>Ochrophyta</taxon>
        <taxon>Bacillariophyta</taxon>
        <taxon>Bacillariophyceae</taxon>
        <taxon>Bacillariophycidae</taxon>
        <taxon>Naviculales</taxon>
        <taxon>Naviculaceae</taxon>
        <taxon>Seminavis</taxon>
    </lineage>
</organism>
<evidence type="ECO:0000256" key="1">
    <source>
        <dbReference type="SAM" id="Phobius"/>
    </source>
</evidence>
<sequence length="228" mass="26930">MALSHRHILIAVVVVIYSLWIFHVPKDIEKVVPKLYSRPTTIHVRLPDGVEDTDNLEKRMLSQVAEQWMDFCWIKGAYLPWPFPPIQIDNAGLRYIPPGLLERIISKNETEIRYKVDNPGMMFTLLHTHRGRVSFDYHGYNCSIVTARDHEVSVCDATVVMKWQVEMRPRIMSNFIMQQLTAAIVSFYSRNFQLHMQEEPVFKLWKPSTWDTHKIQEDVEWRDGYLEE</sequence>
<gene>
    <name evidence="2" type="ORF">SEMRO_782_G201710.2</name>
</gene>
<accession>A0A9N8HIG5</accession>
<dbReference type="AlphaFoldDB" id="A0A9N8HIG5"/>
<name>A0A9N8HIG5_9STRA</name>
<keyword evidence="1" id="KW-0472">Membrane</keyword>
<keyword evidence="3" id="KW-1185">Reference proteome</keyword>
<keyword evidence="1" id="KW-0812">Transmembrane</keyword>
<dbReference type="EMBL" id="CAICTM010000781">
    <property type="protein sequence ID" value="CAB9516428.1"/>
    <property type="molecule type" value="Genomic_DNA"/>
</dbReference>
<protein>
    <submittedName>
        <fullName evidence="2">Uncharacterized protein</fullName>
    </submittedName>
</protein>
<feature type="transmembrane region" description="Helical" evidence="1">
    <location>
        <begin position="6"/>
        <end position="24"/>
    </location>
</feature>
<evidence type="ECO:0000313" key="2">
    <source>
        <dbReference type="EMBL" id="CAB9516428.1"/>
    </source>
</evidence>
<keyword evidence="1" id="KW-1133">Transmembrane helix</keyword>
<comment type="caution">
    <text evidence="2">The sequence shown here is derived from an EMBL/GenBank/DDBJ whole genome shotgun (WGS) entry which is preliminary data.</text>
</comment>
<reference evidence="2" key="1">
    <citation type="submission" date="2020-06" db="EMBL/GenBank/DDBJ databases">
        <authorList>
            <consortium name="Plant Systems Biology data submission"/>
        </authorList>
    </citation>
    <scope>NUCLEOTIDE SEQUENCE</scope>
    <source>
        <strain evidence="2">D6</strain>
    </source>
</reference>